<feature type="compositionally biased region" description="Basic and acidic residues" evidence="4">
    <location>
        <begin position="129"/>
        <end position="140"/>
    </location>
</feature>
<dbReference type="OrthoDB" id="5577072at2759"/>
<evidence type="ECO:0000313" key="7">
    <source>
        <dbReference type="Proteomes" id="UP001151582"/>
    </source>
</evidence>
<dbReference type="GO" id="GO:0003676">
    <property type="term" value="F:nucleic acid binding"/>
    <property type="evidence" value="ECO:0007669"/>
    <property type="project" value="InterPro"/>
</dbReference>
<evidence type="ECO:0000313" key="6">
    <source>
        <dbReference type="EMBL" id="KAJ1975204.1"/>
    </source>
</evidence>
<feature type="region of interest" description="Disordered" evidence="4">
    <location>
        <begin position="1"/>
        <end position="21"/>
    </location>
</feature>
<dbReference type="GO" id="GO:0005681">
    <property type="term" value="C:spliceosomal complex"/>
    <property type="evidence" value="ECO:0007669"/>
    <property type="project" value="TreeGrafter"/>
</dbReference>
<dbReference type="InterPro" id="IPR000467">
    <property type="entry name" value="G_patch_dom"/>
</dbReference>
<proteinExistence type="inferred from homology"/>
<feature type="region of interest" description="Disordered" evidence="4">
    <location>
        <begin position="328"/>
        <end position="351"/>
    </location>
</feature>
<dbReference type="InterPro" id="IPR045166">
    <property type="entry name" value="Spp2-like"/>
</dbReference>
<name>A0A9W8B4C4_9FUNG</name>
<dbReference type="InterPro" id="IPR026822">
    <property type="entry name" value="Spp2/MOS2_G-patch"/>
</dbReference>
<feature type="region of interest" description="Disordered" evidence="4">
    <location>
        <begin position="111"/>
        <end position="149"/>
    </location>
</feature>
<evidence type="ECO:0000256" key="3">
    <source>
        <dbReference type="ARBA" id="ARBA00023242"/>
    </source>
</evidence>
<dbReference type="InterPro" id="IPR019180">
    <property type="entry name" value="Oxidoreductase-like_N"/>
</dbReference>
<evidence type="ECO:0000256" key="1">
    <source>
        <dbReference type="ARBA" id="ARBA00004123"/>
    </source>
</evidence>
<dbReference type="Proteomes" id="UP001151582">
    <property type="component" value="Unassembled WGS sequence"/>
</dbReference>
<feature type="compositionally biased region" description="Low complexity" evidence="4">
    <location>
        <begin position="328"/>
        <end position="339"/>
    </location>
</feature>
<comment type="subcellular location">
    <subcellularLocation>
        <location evidence="1">Nucleus</location>
    </subcellularLocation>
</comment>
<dbReference type="EMBL" id="JANBQB010000555">
    <property type="protein sequence ID" value="KAJ1975204.1"/>
    <property type="molecule type" value="Genomic_DNA"/>
</dbReference>
<dbReference type="PANTHER" id="PTHR15818:SF2">
    <property type="entry name" value="G-PATCH DOMAIN AND KOW MOTIFS-CONTAINING PROTEIN"/>
    <property type="match status" value="1"/>
</dbReference>
<feature type="region of interest" description="Disordered" evidence="4">
    <location>
        <begin position="165"/>
        <end position="244"/>
    </location>
</feature>
<dbReference type="Pfam" id="PF12656">
    <property type="entry name" value="G-patch_2"/>
    <property type="match status" value="1"/>
</dbReference>
<comment type="similarity">
    <text evidence="2">Belongs to the SPP2 family.</text>
</comment>
<evidence type="ECO:0000259" key="5">
    <source>
        <dbReference type="PROSITE" id="PS50174"/>
    </source>
</evidence>
<keyword evidence="7" id="KW-1185">Reference proteome</keyword>
<dbReference type="PANTHER" id="PTHR15818">
    <property type="entry name" value="G PATCH AND KOW-CONTAINING"/>
    <property type="match status" value="1"/>
</dbReference>
<organism evidence="6 7">
    <name type="scientific">Dimargaris verticillata</name>
    <dbReference type="NCBI Taxonomy" id="2761393"/>
    <lineage>
        <taxon>Eukaryota</taxon>
        <taxon>Fungi</taxon>
        <taxon>Fungi incertae sedis</taxon>
        <taxon>Zoopagomycota</taxon>
        <taxon>Kickxellomycotina</taxon>
        <taxon>Dimargaritomycetes</taxon>
        <taxon>Dimargaritales</taxon>
        <taxon>Dimargaritaceae</taxon>
        <taxon>Dimargaris</taxon>
    </lineage>
</organism>
<feature type="compositionally biased region" description="Low complexity" evidence="4">
    <location>
        <begin position="221"/>
        <end position="244"/>
    </location>
</feature>
<dbReference type="AlphaFoldDB" id="A0A9W8B4C4"/>
<feature type="non-terminal residue" evidence="6">
    <location>
        <position position="1"/>
    </location>
</feature>
<accession>A0A9W8B4C4</accession>
<dbReference type="PROSITE" id="PS50174">
    <property type="entry name" value="G_PATCH"/>
    <property type="match status" value="1"/>
</dbReference>
<comment type="caution">
    <text evidence="6">The sequence shown here is derived from an EMBL/GenBank/DDBJ whole genome shotgun (WGS) entry which is preliminary data.</text>
</comment>
<feature type="region of interest" description="Disordered" evidence="4">
    <location>
        <begin position="65"/>
        <end position="84"/>
    </location>
</feature>
<dbReference type="GO" id="GO:0000398">
    <property type="term" value="P:mRNA splicing, via spliceosome"/>
    <property type="evidence" value="ECO:0007669"/>
    <property type="project" value="InterPro"/>
</dbReference>
<sequence>GSLKPAAKRSLRGFDGNTTEEAAEKVEYLTGVDERGKLTLKDPKPAKQPLVIPLPQVEDWRQKRRKTLADAHAEPTTAVASSDFNATPAAAGDALHKETDCQAYGLMVPSKTAHTMPSSDRPALAPIDQQRRDVAQHPDDATLEDYDEVPSEDFANALLRGMSWKDGEGIGRTRQSQGPIPSIELRPSLLGLGARPPSPKESNGSRPPGPPLASQSRQVRQALSTSAFQAQSQANSTAASTPQQPAAIQRLIAELPTKPDPPSDDMCCMSGCARCVWDIYNEELFEFETQVNKIREACQAANVPLPPAVLALEQSAVADQANNPLAAASGLLSPGAPYSEPSPPSPAEASMRAFMELEKKLGK</sequence>
<evidence type="ECO:0000256" key="2">
    <source>
        <dbReference type="ARBA" id="ARBA00008576"/>
    </source>
</evidence>
<feature type="domain" description="G-patch" evidence="5">
    <location>
        <begin position="151"/>
        <end position="197"/>
    </location>
</feature>
<protein>
    <submittedName>
        <fullName evidence="6">DNA primase large subunit Spp2</fullName>
    </submittedName>
</protein>
<dbReference type="Pfam" id="PF09791">
    <property type="entry name" value="Oxidored-like"/>
    <property type="match status" value="1"/>
</dbReference>
<evidence type="ECO:0000256" key="4">
    <source>
        <dbReference type="SAM" id="MobiDB-lite"/>
    </source>
</evidence>
<gene>
    <name evidence="6" type="primary">spp2</name>
    <name evidence="6" type="ORF">H4R34_004422</name>
</gene>
<feature type="compositionally biased region" description="Basic residues" evidence="4">
    <location>
        <begin position="1"/>
        <end position="11"/>
    </location>
</feature>
<keyword evidence="3" id="KW-0539">Nucleus</keyword>
<reference evidence="6" key="1">
    <citation type="submission" date="2022-07" db="EMBL/GenBank/DDBJ databases">
        <title>Phylogenomic reconstructions and comparative analyses of Kickxellomycotina fungi.</title>
        <authorList>
            <person name="Reynolds N.K."/>
            <person name="Stajich J.E."/>
            <person name="Barry K."/>
            <person name="Grigoriev I.V."/>
            <person name="Crous P."/>
            <person name="Smith M.E."/>
        </authorList>
    </citation>
    <scope>NUCLEOTIDE SEQUENCE</scope>
    <source>
        <strain evidence="6">RSA 567</strain>
    </source>
</reference>